<dbReference type="PROSITE" id="PS50931">
    <property type="entry name" value="HTH_LYSR"/>
    <property type="match status" value="1"/>
</dbReference>
<dbReference type="InterPro" id="IPR000847">
    <property type="entry name" value="LysR_HTH_N"/>
</dbReference>
<dbReference type="Proteomes" id="UP000234382">
    <property type="component" value="Unassembled WGS sequence"/>
</dbReference>
<dbReference type="Pfam" id="PF00126">
    <property type="entry name" value="HTH_1"/>
    <property type="match status" value="1"/>
</dbReference>
<dbReference type="InterPro" id="IPR058163">
    <property type="entry name" value="LysR-type_TF_proteobact-type"/>
</dbReference>
<evidence type="ECO:0000259" key="5">
    <source>
        <dbReference type="PROSITE" id="PS50931"/>
    </source>
</evidence>
<evidence type="ECO:0000256" key="4">
    <source>
        <dbReference type="ARBA" id="ARBA00023163"/>
    </source>
</evidence>
<organism evidence="6 7">
    <name type="scientific">Brevibacterium iodinum ATCC 49514</name>
    <dbReference type="NCBI Taxonomy" id="1255616"/>
    <lineage>
        <taxon>Bacteria</taxon>
        <taxon>Bacillati</taxon>
        <taxon>Actinomycetota</taxon>
        <taxon>Actinomycetes</taxon>
        <taxon>Micrococcales</taxon>
        <taxon>Brevibacteriaceae</taxon>
        <taxon>Brevibacterium</taxon>
    </lineage>
</organism>
<dbReference type="Pfam" id="PF03466">
    <property type="entry name" value="LysR_substrate"/>
    <property type="match status" value="1"/>
</dbReference>
<dbReference type="InterPro" id="IPR036390">
    <property type="entry name" value="WH_DNA-bd_sf"/>
</dbReference>
<dbReference type="GO" id="GO:0043565">
    <property type="term" value="F:sequence-specific DNA binding"/>
    <property type="evidence" value="ECO:0007669"/>
    <property type="project" value="TreeGrafter"/>
</dbReference>
<keyword evidence="2" id="KW-0805">Transcription regulation</keyword>
<dbReference type="Gene3D" id="1.10.10.10">
    <property type="entry name" value="Winged helix-like DNA-binding domain superfamily/Winged helix DNA-binding domain"/>
    <property type="match status" value="1"/>
</dbReference>
<dbReference type="RefSeq" id="WP_420808569.1">
    <property type="nucleotide sequence ID" value="NZ_FXYX01000014.1"/>
</dbReference>
<dbReference type="PANTHER" id="PTHR30537:SF3">
    <property type="entry name" value="TRANSCRIPTIONAL REGULATORY PROTEIN"/>
    <property type="match status" value="1"/>
</dbReference>
<keyword evidence="7" id="KW-1185">Reference proteome</keyword>
<sequence length="304" mass="32866">MADIDTTPNDLPVLLAVSRTGKFTTAAHNLGLTHSTVSRRIAALEKSLGGRVLARSDDGWEPTDLGERAVAVAEQMETAVAELESSGQGPETVSGVVRMTATDGFSAYVASPAVAKLRRRHPGPSVEIVTVTSQALQQRSGLDIEVVVGEPRVHRAEAIELGDCELGLYASRDYLAANGTPASVEEVSDHRLVYFVDSMLQVDDLDAPSRLFPEMKDALTSTNVFIHVEATRAGAGIGFLPCFMADRHPDLVRLFPDSVAERLPYWMVLRPDSMRRPAIVAVVQGLKDEMLALQAALEGRKLPR</sequence>
<dbReference type="GO" id="GO:0006351">
    <property type="term" value="P:DNA-templated transcription"/>
    <property type="evidence" value="ECO:0007669"/>
    <property type="project" value="TreeGrafter"/>
</dbReference>
<dbReference type="SUPFAM" id="SSF53850">
    <property type="entry name" value="Periplasmic binding protein-like II"/>
    <property type="match status" value="1"/>
</dbReference>
<reference evidence="7" key="1">
    <citation type="submission" date="2017-03" db="EMBL/GenBank/DDBJ databases">
        <authorList>
            <person name="Monnet C."/>
        </authorList>
    </citation>
    <scope>NUCLEOTIDE SEQUENCE [LARGE SCALE GENOMIC DNA]</scope>
    <source>
        <strain evidence="7">ATCC 49514</strain>
    </source>
</reference>
<dbReference type="InterPro" id="IPR036388">
    <property type="entry name" value="WH-like_DNA-bd_sf"/>
</dbReference>
<evidence type="ECO:0000256" key="3">
    <source>
        <dbReference type="ARBA" id="ARBA00023125"/>
    </source>
</evidence>
<dbReference type="InterPro" id="IPR005119">
    <property type="entry name" value="LysR_subst-bd"/>
</dbReference>
<keyword evidence="4" id="KW-0804">Transcription</keyword>
<comment type="similarity">
    <text evidence="1">Belongs to the LysR transcriptional regulatory family.</text>
</comment>
<dbReference type="GO" id="GO:0003700">
    <property type="term" value="F:DNA-binding transcription factor activity"/>
    <property type="evidence" value="ECO:0007669"/>
    <property type="project" value="InterPro"/>
</dbReference>
<feature type="domain" description="HTH lysR-type" evidence="5">
    <location>
        <begin position="6"/>
        <end position="63"/>
    </location>
</feature>
<evidence type="ECO:0000313" key="7">
    <source>
        <dbReference type="Proteomes" id="UP000234382"/>
    </source>
</evidence>
<dbReference type="Gene3D" id="3.40.190.290">
    <property type="match status" value="1"/>
</dbReference>
<name>A0A2H1JKP0_9MICO</name>
<gene>
    <name evidence="6" type="ORF">BI49514_02098</name>
</gene>
<dbReference type="PANTHER" id="PTHR30537">
    <property type="entry name" value="HTH-TYPE TRANSCRIPTIONAL REGULATOR"/>
    <property type="match status" value="1"/>
</dbReference>
<dbReference type="AlphaFoldDB" id="A0A2H1JKP0"/>
<dbReference type="EMBL" id="FXYX01000014">
    <property type="protein sequence ID" value="SMX88019.1"/>
    <property type="molecule type" value="Genomic_DNA"/>
</dbReference>
<accession>A0A2H1JKP0</accession>
<proteinExistence type="inferred from homology"/>
<protein>
    <submittedName>
        <fullName evidence="6">Transcriptional regulator, LysR family</fullName>
    </submittedName>
</protein>
<evidence type="ECO:0000313" key="6">
    <source>
        <dbReference type="EMBL" id="SMX88019.1"/>
    </source>
</evidence>
<evidence type="ECO:0000256" key="1">
    <source>
        <dbReference type="ARBA" id="ARBA00009437"/>
    </source>
</evidence>
<keyword evidence="3" id="KW-0238">DNA-binding</keyword>
<evidence type="ECO:0000256" key="2">
    <source>
        <dbReference type="ARBA" id="ARBA00023015"/>
    </source>
</evidence>
<dbReference type="SUPFAM" id="SSF46785">
    <property type="entry name" value="Winged helix' DNA-binding domain"/>
    <property type="match status" value="1"/>
</dbReference>